<sequence length="257" mass="28707">MFDNHSVRAVVRFGDSSSRNSSSLTNAFGKRSMVVDLSNGLHCVADSDQKSTFLNADVEQRSEQEIQNDLAACYGQILKLVGEDCHRDGLQKTPQRAAQAMLFFTTGYSTDLTKVLNDAVFDEDHDEMVIVRDIEMFSMCEHHLIPFIGRVSIGYLPNKKVLGLSKLARIVEMYSRRLQDSSSSTSFIVQERLTKQIANAVVQAVQPSGVGVVIEASHMCMVMRGVQKYSAKTTTSCMLGTFQQDMKTREEFLSLIR</sequence>
<dbReference type="GO" id="GO:0006729">
    <property type="term" value="P:tetrahydrobiopterin biosynthetic process"/>
    <property type="evidence" value="ECO:0007669"/>
    <property type="project" value="UniProtKB-KW"/>
</dbReference>
<dbReference type="NCBIfam" id="NF006825">
    <property type="entry name" value="PRK09347.1-2"/>
    <property type="match status" value="1"/>
</dbReference>
<comment type="caution">
    <text evidence="11">The sequence shown here is derived from an EMBL/GenBank/DDBJ whole genome shotgun (WGS) entry which is preliminary data.</text>
</comment>
<proteinExistence type="inferred from homology"/>
<dbReference type="UniPathway" id="UPA00848">
    <property type="reaction ID" value="UER00151"/>
</dbReference>
<evidence type="ECO:0000313" key="11">
    <source>
        <dbReference type="EMBL" id="KRZ26372.1"/>
    </source>
</evidence>
<dbReference type="NCBIfam" id="TIGR00063">
    <property type="entry name" value="folE"/>
    <property type="match status" value="1"/>
</dbReference>
<evidence type="ECO:0000256" key="9">
    <source>
        <dbReference type="ARBA" id="ARBA00030854"/>
    </source>
</evidence>
<keyword evidence="5" id="KW-0547">Nucleotide-binding</keyword>
<dbReference type="Pfam" id="PF01227">
    <property type="entry name" value="GTP_cyclohydroI"/>
    <property type="match status" value="1"/>
</dbReference>
<gene>
    <name evidence="11" type="primary">Gch1</name>
    <name evidence="11" type="ORF">T4B_644</name>
</gene>
<dbReference type="NCBIfam" id="NF006826">
    <property type="entry name" value="PRK09347.1-3"/>
    <property type="match status" value="1"/>
</dbReference>
<evidence type="ECO:0000256" key="5">
    <source>
        <dbReference type="ARBA" id="ARBA00022741"/>
    </source>
</evidence>
<keyword evidence="6 11" id="KW-0378">Hydrolase</keyword>
<comment type="pathway">
    <text evidence="1">Cofactor biosynthesis; 7,8-dihydroneopterin triphosphate biosynthesis; 7,8-dihydroneopterin triphosphate from GTP: step 1/1.</text>
</comment>
<evidence type="ECO:0000259" key="10">
    <source>
        <dbReference type="Pfam" id="PF01227"/>
    </source>
</evidence>
<dbReference type="EC" id="3.5.4.16" evidence="3"/>
<dbReference type="GO" id="GO:0008270">
    <property type="term" value="F:zinc ion binding"/>
    <property type="evidence" value="ECO:0007669"/>
    <property type="project" value="TreeGrafter"/>
</dbReference>
<organism evidence="11 12">
    <name type="scientific">Trichinella pseudospiralis</name>
    <name type="common">Parasitic roundworm</name>
    <dbReference type="NCBI Taxonomy" id="6337"/>
    <lineage>
        <taxon>Eukaryota</taxon>
        <taxon>Metazoa</taxon>
        <taxon>Ecdysozoa</taxon>
        <taxon>Nematoda</taxon>
        <taxon>Enoplea</taxon>
        <taxon>Dorylaimia</taxon>
        <taxon>Trichinellida</taxon>
        <taxon>Trichinellidae</taxon>
        <taxon>Trichinella</taxon>
    </lineage>
</organism>
<dbReference type="PANTHER" id="PTHR11109">
    <property type="entry name" value="GTP CYCLOHYDROLASE I"/>
    <property type="match status" value="1"/>
</dbReference>
<dbReference type="HAMAP" id="MF_00223">
    <property type="entry name" value="FolE"/>
    <property type="match status" value="1"/>
</dbReference>
<reference evidence="11 12" key="1">
    <citation type="submission" date="2015-01" db="EMBL/GenBank/DDBJ databases">
        <title>Evolution of Trichinella species and genotypes.</title>
        <authorList>
            <person name="Korhonen P.K."/>
            <person name="Edoardo P."/>
            <person name="Giuseppe L.R."/>
            <person name="Gasser R.B."/>
        </authorList>
    </citation>
    <scope>NUCLEOTIDE SEQUENCE [LARGE SCALE GENOMIC DNA]</scope>
    <source>
        <strain evidence="11">ISS588</strain>
    </source>
</reference>
<evidence type="ECO:0000256" key="3">
    <source>
        <dbReference type="ARBA" id="ARBA00012715"/>
    </source>
</evidence>
<evidence type="ECO:0000256" key="6">
    <source>
        <dbReference type="ARBA" id="ARBA00022801"/>
    </source>
</evidence>
<dbReference type="InterPro" id="IPR043133">
    <property type="entry name" value="GTP-CH-I_C/QueF"/>
</dbReference>
<dbReference type="Gene3D" id="1.10.286.10">
    <property type="match status" value="1"/>
</dbReference>
<comment type="similarity">
    <text evidence="2">Belongs to the GTP cyclohydrolase I family.</text>
</comment>
<protein>
    <recommendedName>
        <fullName evidence="4">GTP cyclohydrolase 1</fullName>
        <ecNumber evidence="3">3.5.4.16</ecNumber>
    </recommendedName>
    <alternativeName>
        <fullName evidence="9">GTP cyclohydrolase I</fullName>
    </alternativeName>
</protein>
<name>A0A0V1IU99_TRIPS</name>
<dbReference type="PROSITE" id="PS00859">
    <property type="entry name" value="GTP_CYCLOHYDROL_1_1"/>
    <property type="match status" value="1"/>
</dbReference>
<dbReference type="AlphaFoldDB" id="A0A0V1IU99"/>
<dbReference type="FunFam" id="3.30.1130.10:FF:000012">
    <property type="entry name" value="GTP cyclohydrolase 1"/>
    <property type="match status" value="1"/>
</dbReference>
<accession>A0A0V1IU99</accession>
<feature type="domain" description="GTP cyclohydrolase I" evidence="10">
    <location>
        <begin position="75"/>
        <end position="257"/>
    </location>
</feature>
<dbReference type="Gene3D" id="3.30.1130.10">
    <property type="match status" value="1"/>
</dbReference>
<dbReference type="GO" id="GO:0046654">
    <property type="term" value="P:tetrahydrofolate biosynthetic process"/>
    <property type="evidence" value="ECO:0007669"/>
    <property type="project" value="InterPro"/>
</dbReference>
<dbReference type="InterPro" id="IPR020602">
    <property type="entry name" value="GTP_CycHdrlase_I_dom"/>
</dbReference>
<dbReference type="Proteomes" id="UP000054805">
    <property type="component" value="Unassembled WGS sequence"/>
</dbReference>
<dbReference type="EMBL" id="JYDS01000086">
    <property type="protein sequence ID" value="KRZ26372.1"/>
    <property type="molecule type" value="Genomic_DNA"/>
</dbReference>
<evidence type="ECO:0000256" key="4">
    <source>
        <dbReference type="ARBA" id="ARBA00017272"/>
    </source>
</evidence>
<dbReference type="InterPro" id="IPR018234">
    <property type="entry name" value="GTP_CycHdrlase_I_CS"/>
</dbReference>
<dbReference type="InterPro" id="IPR043134">
    <property type="entry name" value="GTP-CH-I_N"/>
</dbReference>
<dbReference type="GO" id="GO:0005525">
    <property type="term" value="F:GTP binding"/>
    <property type="evidence" value="ECO:0007669"/>
    <property type="project" value="UniProtKB-KW"/>
</dbReference>
<dbReference type="GO" id="GO:0005737">
    <property type="term" value="C:cytoplasm"/>
    <property type="evidence" value="ECO:0007669"/>
    <property type="project" value="TreeGrafter"/>
</dbReference>
<dbReference type="GO" id="GO:0003934">
    <property type="term" value="F:GTP cyclohydrolase I activity"/>
    <property type="evidence" value="ECO:0007669"/>
    <property type="project" value="UniProtKB-EC"/>
</dbReference>
<dbReference type="SUPFAM" id="SSF55620">
    <property type="entry name" value="Tetrahydrobiopterin biosynthesis enzymes-like"/>
    <property type="match status" value="1"/>
</dbReference>
<keyword evidence="8" id="KW-0342">GTP-binding</keyword>
<keyword evidence="12" id="KW-1185">Reference proteome</keyword>
<evidence type="ECO:0000313" key="12">
    <source>
        <dbReference type="Proteomes" id="UP000054805"/>
    </source>
</evidence>
<keyword evidence="7" id="KW-0783">Tetrahydrobiopterin biosynthesis</keyword>
<dbReference type="InterPro" id="IPR001474">
    <property type="entry name" value="GTP_CycHdrlase_I"/>
</dbReference>
<evidence type="ECO:0000256" key="7">
    <source>
        <dbReference type="ARBA" id="ARBA00023007"/>
    </source>
</evidence>
<evidence type="ECO:0000256" key="8">
    <source>
        <dbReference type="ARBA" id="ARBA00023134"/>
    </source>
</evidence>
<evidence type="ECO:0000256" key="1">
    <source>
        <dbReference type="ARBA" id="ARBA00005080"/>
    </source>
</evidence>
<evidence type="ECO:0000256" key="2">
    <source>
        <dbReference type="ARBA" id="ARBA00008085"/>
    </source>
</evidence>
<dbReference type="CDD" id="cd00642">
    <property type="entry name" value="GTP_cyclohydro1"/>
    <property type="match status" value="1"/>
</dbReference>
<dbReference type="PANTHER" id="PTHR11109:SF7">
    <property type="entry name" value="GTP CYCLOHYDROLASE 1"/>
    <property type="match status" value="1"/>
</dbReference>